<dbReference type="PROSITE" id="PS51318">
    <property type="entry name" value="TAT"/>
    <property type="match status" value="1"/>
</dbReference>
<evidence type="ECO:0000313" key="3">
    <source>
        <dbReference type="EMBL" id="BDI29712.1"/>
    </source>
</evidence>
<dbReference type="OrthoDB" id="569491at2"/>
<dbReference type="InterPro" id="IPR006311">
    <property type="entry name" value="TAT_signal"/>
</dbReference>
<dbReference type="InterPro" id="IPR050555">
    <property type="entry name" value="Bact_Solute-Bind_Prot2"/>
</dbReference>
<comment type="similarity">
    <text evidence="2">Belongs to the bacterial solute-binding protein 2 family.</text>
</comment>
<evidence type="ECO:0000256" key="1">
    <source>
        <dbReference type="ARBA" id="ARBA00004196"/>
    </source>
</evidence>
<dbReference type="EMBL" id="AP025739">
    <property type="protein sequence ID" value="BDI29712.1"/>
    <property type="molecule type" value="Genomic_DNA"/>
</dbReference>
<dbReference type="InterPro" id="IPR028082">
    <property type="entry name" value="Peripla_BP_I"/>
</dbReference>
<dbReference type="KEGG" id="ccot:CCAX7_17630"/>
<dbReference type="InterPro" id="IPR025997">
    <property type="entry name" value="SBP_2_dom"/>
</dbReference>
<dbReference type="PROSITE" id="PS51257">
    <property type="entry name" value="PROKAR_LIPOPROTEIN"/>
    <property type="match status" value="1"/>
</dbReference>
<dbReference type="Gene3D" id="3.40.50.2300">
    <property type="match status" value="2"/>
</dbReference>
<evidence type="ECO:0000313" key="4">
    <source>
        <dbReference type="Proteomes" id="UP000287394"/>
    </source>
</evidence>
<protein>
    <submittedName>
        <fullName evidence="3">Sugar ABC transporter substrate-binding protein</fullName>
    </submittedName>
</protein>
<dbReference type="GO" id="GO:0030246">
    <property type="term" value="F:carbohydrate binding"/>
    <property type="evidence" value="ECO:0007669"/>
    <property type="project" value="TreeGrafter"/>
</dbReference>
<proteinExistence type="inferred from homology"/>
<name>A0A402D3Z8_9BACT</name>
<dbReference type="SUPFAM" id="SSF53822">
    <property type="entry name" value="Periplasmic binding protein-like I"/>
    <property type="match status" value="1"/>
</dbReference>
<accession>A0A402D3Z8</accession>
<dbReference type="Pfam" id="PF13407">
    <property type="entry name" value="Peripla_BP_4"/>
    <property type="match status" value="1"/>
</dbReference>
<dbReference type="GO" id="GO:0030288">
    <property type="term" value="C:outer membrane-bounded periplasmic space"/>
    <property type="evidence" value="ECO:0007669"/>
    <property type="project" value="TreeGrafter"/>
</dbReference>
<dbReference type="PANTHER" id="PTHR30036:SF7">
    <property type="entry name" value="ABC TRANSPORTER PERIPLASMIC-BINDING PROTEIN YPHF"/>
    <property type="match status" value="1"/>
</dbReference>
<dbReference type="CDD" id="cd06314">
    <property type="entry name" value="PBP1_tmGBP"/>
    <property type="match status" value="1"/>
</dbReference>
<organism evidence="3 4">
    <name type="scientific">Capsulimonas corticalis</name>
    <dbReference type="NCBI Taxonomy" id="2219043"/>
    <lineage>
        <taxon>Bacteria</taxon>
        <taxon>Bacillati</taxon>
        <taxon>Armatimonadota</taxon>
        <taxon>Armatimonadia</taxon>
        <taxon>Capsulimonadales</taxon>
        <taxon>Capsulimonadaceae</taxon>
        <taxon>Capsulimonas</taxon>
    </lineage>
</organism>
<sequence length="330" mass="34509">MKINRREFCLTLAAGSVAGLAGCGRRPLSAGAPSPAGKTIQLAIITNGNSDFWTVARDGAEAALKSLPNVTLDFRIPDELTAAGQKRVVDDLIARGVDGVAISPLDQKNQQEMLDGAAAKLLLVTLDADAPASKRACYIGTDDVDAGRQAGKTLLKAMPKGGKVLCFVGVIDAQNAQDRLNGLKDAVQGSNITIVDVRTDGGDTAKAKANAADGLVKYPDLAGMVGLWSYNGPAILNAVQDAGKVGKIAIVCFDEQPETLAGVKGGAIFATVVQQPYAFTHDAISIMAKYLGGDKSVIPADKKIIYPTLVIQKDSVDDFAQKLQTMRGRS</sequence>
<dbReference type="AlphaFoldDB" id="A0A402D3Z8"/>
<gene>
    <name evidence="3" type="ORF">CCAX7_17630</name>
</gene>
<keyword evidence="4" id="KW-1185">Reference proteome</keyword>
<dbReference type="PANTHER" id="PTHR30036">
    <property type="entry name" value="D-XYLOSE-BINDING PERIPLASMIC PROTEIN"/>
    <property type="match status" value="1"/>
</dbReference>
<dbReference type="RefSeq" id="WP_119324189.1">
    <property type="nucleotide sequence ID" value="NZ_AP025739.1"/>
</dbReference>
<reference evidence="3 4" key="1">
    <citation type="journal article" date="2019" name="Int. J. Syst. Evol. Microbiol.">
        <title>Capsulimonas corticalis gen. nov., sp. nov., an aerobic capsulated bacterium, of a novel bacterial order, Capsulimonadales ord. nov., of the class Armatimonadia of the phylum Armatimonadetes.</title>
        <authorList>
            <person name="Li J."/>
            <person name="Kudo C."/>
            <person name="Tonouchi A."/>
        </authorList>
    </citation>
    <scope>NUCLEOTIDE SEQUENCE [LARGE SCALE GENOMIC DNA]</scope>
    <source>
        <strain evidence="3 4">AX-7</strain>
    </source>
</reference>
<comment type="subcellular location">
    <subcellularLocation>
        <location evidence="1">Cell envelope</location>
    </subcellularLocation>
</comment>
<dbReference type="Proteomes" id="UP000287394">
    <property type="component" value="Chromosome"/>
</dbReference>
<evidence type="ECO:0000256" key="2">
    <source>
        <dbReference type="ARBA" id="ARBA00007639"/>
    </source>
</evidence>